<reference evidence="1" key="1">
    <citation type="submission" date="2021-04" db="EMBL/GenBank/DDBJ databases">
        <authorList>
            <person name="Vanwijnsberghe S."/>
        </authorList>
    </citation>
    <scope>NUCLEOTIDE SEQUENCE</scope>
    <source>
        <strain evidence="1">LMG 31841</strain>
    </source>
</reference>
<sequence length="268" mass="29644">MTNMYEYVVLRLASNSVRAEVVNVGSVLFAPSGGFDVRLSAPLNKFRLLDADWTTATVSALRTKIEEALAPFESVADRVNALSVMGLCKRGEPGFFFANGPAEVESEMRLVESHFIVTPHQRKQRGPRSRLHGELSAKFKSMDLLGKSIDDLARHRIVPHVPVPGHPDLKSDFVYKNGVYRITQTLDYRVAVRGAHQKISEACTKTMAAQLATSVWGETTKKFAIVNVPQEVADVADAHLDLLIANGFEIFHDTAKDLANYHNAVFSH</sequence>
<organism evidence="1 2">
    <name type="scientific">Paraburkholderia saeva</name>
    <dbReference type="NCBI Taxonomy" id="2777537"/>
    <lineage>
        <taxon>Bacteria</taxon>
        <taxon>Pseudomonadati</taxon>
        <taxon>Pseudomonadota</taxon>
        <taxon>Betaproteobacteria</taxon>
        <taxon>Burkholderiales</taxon>
        <taxon>Burkholderiaceae</taxon>
        <taxon>Paraburkholderia</taxon>
    </lineage>
</organism>
<keyword evidence="2" id="KW-1185">Reference proteome</keyword>
<dbReference type="EMBL" id="CAJQZC010000005">
    <property type="protein sequence ID" value="CAG4902058.1"/>
    <property type="molecule type" value="Genomic_DNA"/>
</dbReference>
<dbReference type="Proteomes" id="UP000789704">
    <property type="component" value="Unassembled WGS sequence"/>
</dbReference>
<comment type="caution">
    <text evidence="1">The sequence shown here is derived from an EMBL/GenBank/DDBJ whole genome shotgun (WGS) entry which is preliminary data.</text>
</comment>
<evidence type="ECO:0008006" key="3">
    <source>
        <dbReference type="Google" id="ProtNLM"/>
    </source>
</evidence>
<protein>
    <recommendedName>
        <fullName evidence="3">DUF3037 domain-containing protein</fullName>
    </recommendedName>
</protein>
<accession>A0A9N8RY89</accession>
<proteinExistence type="predicted"/>
<evidence type="ECO:0000313" key="2">
    <source>
        <dbReference type="Proteomes" id="UP000789704"/>
    </source>
</evidence>
<name>A0A9N8RY89_9BURK</name>
<gene>
    <name evidence="1" type="ORF">LMG31841_03064</name>
</gene>
<dbReference type="RefSeq" id="WP_228878058.1">
    <property type="nucleotide sequence ID" value="NZ_CAJQYX010000002.1"/>
</dbReference>
<evidence type="ECO:0000313" key="1">
    <source>
        <dbReference type="EMBL" id="CAG4902058.1"/>
    </source>
</evidence>
<dbReference type="AlphaFoldDB" id="A0A9N8RY89"/>